<feature type="region of interest" description="Disordered" evidence="1">
    <location>
        <begin position="30"/>
        <end position="62"/>
    </location>
</feature>
<evidence type="ECO:0000256" key="1">
    <source>
        <dbReference type="SAM" id="MobiDB-lite"/>
    </source>
</evidence>
<dbReference type="PANTHER" id="PTHR36299:SF2">
    <property type="entry name" value="DUF4773 DOMAIN-CONTAINING PROTEIN"/>
    <property type="match status" value="1"/>
</dbReference>
<dbReference type="AlphaFoldDB" id="A0A9P0C8A5"/>
<evidence type="ECO:0000313" key="3">
    <source>
        <dbReference type="EMBL" id="CAH0753085.1"/>
    </source>
</evidence>
<feature type="domain" description="DUF4773" evidence="2">
    <location>
        <begin position="106"/>
        <end position="221"/>
    </location>
</feature>
<evidence type="ECO:0000259" key="2">
    <source>
        <dbReference type="Pfam" id="PF15998"/>
    </source>
</evidence>
<gene>
    <name evidence="3" type="ORF">BEMITA_LOCUS495</name>
</gene>
<accession>A0A9P0C8A5</accession>
<organism evidence="3 4">
    <name type="scientific">Bemisia tabaci</name>
    <name type="common">Sweetpotato whitefly</name>
    <name type="synonym">Aleurodes tabaci</name>
    <dbReference type="NCBI Taxonomy" id="7038"/>
    <lineage>
        <taxon>Eukaryota</taxon>
        <taxon>Metazoa</taxon>
        <taxon>Ecdysozoa</taxon>
        <taxon>Arthropoda</taxon>
        <taxon>Hexapoda</taxon>
        <taxon>Insecta</taxon>
        <taxon>Pterygota</taxon>
        <taxon>Neoptera</taxon>
        <taxon>Paraneoptera</taxon>
        <taxon>Hemiptera</taxon>
        <taxon>Sternorrhyncha</taxon>
        <taxon>Aleyrodoidea</taxon>
        <taxon>Aleyrodidae</taxon>
        <taxon>Aleyrodinae</taxon>
        <taxon>Bemisia</taxon>
    </lineage>
</organism>
<keyword evidence="4" id="KW-1185">Reference proteome</keyword>
<dbReference type="InterPro" id="IPR031941">
    <property type="entry name" value="DUF4773"/>
</dbReference>
<evidence type="ECO:0000313" key="4">
    <source>
        <dbReference type="Proteomes" id="UP001152759"/>
    </source>
</evidence>
<dbReference type="Proteomes" id="UP001152759">
    <property type="component" value="Chromosome 1"/>
</dbReference>
<sequence length="330" mass="35696">RATVSPASPFGAAATLLCLCPFLAPRRRLSTPNRSTAHSPPLSQHAPRHRSRSRPLQRPPRTRVLPALRRHRHLRYVHVGFGLERLPEQQLHFATDEGSWFGAKHCTCTGGACLCCLDFNISYIDLGGPGCVNLKYLSQQEGMMVNVSYGGSLLHSEKVKGSNPEPACMDLLADLVQICARFSDVSPTNQGLRGCVHLEPSVFGEVQTSYSFGCFNMGADGMVHEKNGTESSEPGEATRPTPTGTTKKPDGQAALLQQANESAEQSIAWFSNLLGFSLGSANATEAPGSAEEEYEDEDDEEGTEESTEAAAAPQQKPQRRTFRSPVPVSS</sequence>
<name>A0A9P0C8A5_BEMTA</name>
<feature type="compositionally biased region" description="Acidic residues" evidence="1">
    <location>
        <begin position="290"/>
        <end position="307"/>
    </location>
</feature>
<reference evidence="3" key="1">
    <citation type="submission" date="2021-12" db="EMBL/GenBank/DDBJ databases">
        <authorList>
            <person name="King R."/>
        </authorList>
    </citation>
    <scope>NUCLEOTIDE SEQUENCE</scope>
</reference>
<feature type="region of interest" description="Disordered" evidence="1">
    <location>
        <begin position="280"/>
        <end position="330"/>
    </location>
</feature>
<feature type="compositionally biased region" description="Low complexity" evidence="1">
    <location>
        <begin position="234"/>
        <end position="246"/>
    </location>
</feature>
<protein>
    <recommendedName>
        <fullName evidence="2">DUF4773 domain-containing protein</fullName>
    </recommendedName>
</protein>
<proteinExistence type="predicted"/>
<feature type="region of interest" description="Disordered" evidence="1">
    <location>
        <begin position="225"/>
        <end position="251"/>
    </location>
</feature>
<dbReference type="Pfam" id="PF15998">
    <property type="entry name" value="DUF4773"/>
    <property type="match status" value="1"/>
</dbReference>
<dbReference type="PANTHER" id="PTHR36299">
    <property type="entry name" value="AGAP008005-PA"/>
    <property type="match status" value="1"/>
</dbReference>
<feature type="non-terminal residue" evidence="3">
    <location>
        <position position="1"/>
    </location>
</feature>
<feature type="compositionally biased region" description="Basic residues" evidence="1">
    <location>
        <begin position="46"/>
        <end position="55"/>
    </location>
</feature>
<feature type="compositionally biased region" description="Polar residues" evidence="1">
    <location>
        <begin position="30"/>
        <end position="42"/>
    </location>
</feature>
<dbReference type="EMBL" id="OU963862">
    <property type="protein sequence ID" value="CAH0753085.1"/>
    <property type="molecule type" value="Genomic_DNA"/>
</dbReference>